<name>A0A3G9G8R0_9CAUL</name>
<dbReference type="AlphaFoldDB" id="A0A3G9G8R0"/>
<organism evidence="3 4">
    <name type="scientific">Asticcacaulis excentricus</name>
    <dbReference type="NCBI Taxonomy" id="78587"/>
    <lineage>
        <taxon>Bacteria</taxon>
        <taxon>Pseudomonadati</taxon>
        <taxon>Pseudomonadota</taxon>
        <taxon>Alphaproteobacteria</taxon>
        <taxon>Caulobacterales</taxon>
        <taxon>Caulobacteraceae</taxon>
        <taxon>Asticcacaulis</taxon>
    </lineage>
</organism>
<dbReference type="EMBL" id="AP018828">
    <property type="protein sequence ID" value="BBF82321.1"/>
    <property type="molecule type" value="Genomic_DNA"/>
</dbReference>
<dbReference type="InterPro" id="IPR007712">
    <property type="entry name" value="RelE/ParE_toxin"/>
</dbReference>
<sequence>MKVVVSAAAESDLEAIADYIALDSRARAISFVNEIVEAALALADMPLAYPLVSGFEASGIRRKPFRRYLIFYRVEAARIVIIQVLNAAQDHPSLLAKEA</sequence>
<evidence type="ECO:0000313" key="3">
    <source>
        <dbReference type="EMBL" id="BBF82321.1"/>
    </source>
</evidence>
<evidence type="ECO:0000313" key="4">
    <source>
        <dbReference type="Proteomes" id="UP000278756"/>
    </source>
</evidence>
<gene>
    <name evidence="3" type="ORF">EM6_2953</name>
</gene>
<evidence type="ECO:0000256" key="2">
    <source>
        <dbReference type="ARBA" id="ARBA00022649"/>
    </source>
</evidence>
<protein>
    <submittedName>
        <fullName evidence="3">Death on curing protein, Doc toxin</fullName>
    </submittedName>
</protein>
<proteinExistence type="inferred from homology"/>
<comment type="similarity">
    <text evidence="1">Belongs to the RelE toxin family.</text>
</comment>
<dbReference type="InterPro" id="IPR051803">
    <property type="entry name" value="TA_system_RelE-like_toxin"/>
</dbReference>
<dbReference type="OrthoDB" id="8369899at2"/>
<dbReference type="Pfam" id="PF05016">
    <property type="entry name" value="ParE_toxin"/>
    <property type="match status" value="1"/>
</dbReference>
<accession>A0A3G9G8R0</accession>
<reference evidence="4" key="2">
    <citation type="journal article" date="2017" name="Plant Physiol. Biochem.">
        <title>Differential oxidative and antioxidative response of duckweed Lemna minor toward plant growth promoting/inhibiting bacteria.</title>
        <authorList>
            <person name="Ishizawa H."/>
            <person name="Kuroda M."/>
            <person name="Morikawa M."/>
            <person name="Ike M."/>
        </authorList>
    </citation>
    <scope>NUCLEOTIDE SEQUENCE [LARGE SCALE GENOMIC DNA]</scope>
    <source>
        <strain evidence="4">M6</strain>
    </source>
</reference>
<dbReference type="RefSeq" id="WP_126423910.1">
    <property type="nucleotide sequence ID" value="NZ_AP018828.1"/>
</dbReference>
<dbReference type="Proteomes" id="UP000278756">
    <property type="component" value="Chromosome 2"/>
</dbReference>
<dbReference type="InterPro" id="IPR035093">
    <property type="entry name" value="RelE/ParE_toxin_dom_sf"/>
</dbReference>
<keyword evidence="2" id="KW-1277">Toxin-antitoxin system</keyword>
<dbReference type="Gene3D" id="3.30.2310.20">
    <property type="entry name" value="RelE-like"/>
    <property type="match status" value="1"/>
</dbReference>
<reference evidence="4" key="1">
    <citation type="journal article" date="2017" name="Biotechnol. Biofuels">
        <title>Evaluation of environmental bacterial communities as a factor affecting the growth of duckweed Lemna minor.</title>
        <authorList>
            <person name="Ishizawa H."/>
            <person name="Kuroda M."/>
            <person name="Morikawa M."/>
            <person name="Ike M."/>
        </authorList>
    </citation>
    <scope>NUCLEOTIDE SEQUENCE [LARGE SCALE GENOMIC DNA]</scope>
    <source>
        <strain evidence="4">M6</strain>
    </source>
</reference>
<dbReference type="PANTHER" id="PTHR33755:SF6">
    <property type="entry name" value="PLASMID STABILIZATION SYSTEM PROTEIN"/>
    <property type="match status" value="1"/>
</dbReference>
<dbReference type="PANTHER" id="PTHR33755">
    <property type="entry name" value="TOXIN PARE1-RELATED"/>
    <property type="match status" value="1"/>
</dbReference>
<evidence type="ECO:0000256" key="1">
    <source>
        <dbReference type="ARBA" id="ARBA00006226"/>
    </source>
</evidence>